<keyword evidence="1" id="KW-1133">Transmembrane helix</keyword>
<keyword evidence="1" id="KW-0812">Transmembrane</keyword>
<organism evidence="2 3">
    <name type="scientific">Massilia horti</name>
    <dbReference type="NCBI Taxonomy" id="2562153"/>
    <lineage>
        <taxon>Bacteria</taxon>
        <taxon>Pseudomonadati</taxon>
        <taxon>Pseudomonadota</taxon>
        <taxon>Betaproteobacteria</taxon>
        <taxon>Burkholderiales</taxon>
        <taxon>Oxalobacteraceae</taxon>
        <taxon>Telluria group</taxon>
        <taxon>Massilia</taxon>
    </lineage>
</organism>
<dbReference type="InterPro" id="IPR007047">
    <property type="entry name" value="Flp_Fap"/>
</dbReference>
<dbReference type="OrthoDB" id="5325135at2"/>
<evidence type="ECO:0000313" key="2">
    <source>
        <dbReference type="EMBL" id="TFW31568.1"/>
    </source>
</evidence>
<keyword evidence="1" id="KW-0472">Membrane</keyword>
<feature type="transmembrane region" description="Helical" evidence="1">
    <location>
        <begin position="20"/>
        <end position="41"/>
    </location>
</feature>
<gene>
    <name evidence="2" type="ORF">E4O92_13420</name>
</gene>
<name>A0A4Y9SYP7_9BURK</name>
<dbReference type="RefSeq" id="WP_135190259.1">
    <property type="nucleotide sequence ID" value="NZ_SPUM01000089.1"/>
</dbReference>
<dbReference type="Pfam" id="PF04964">
    <property type="entry name" value="Flp_Fap"/>
    <property type="match status" value="1"/>
</dbReference>
<dbReference type="Proteomes" id="UP000297258">
    <property type="component" value="Unassembled WGS sequence"/>
</dbReference>
<dbReference type="EMBL" id="SPUM01000089">
    <property type="protein sequence ID" value="TFW31568.1"/>
    <property type="molecule type" value="Genomic_DNA"/>
</dbReference>
<protein>
    <submittedName>
        <fullName evidence="2">Flp family type IVb pilin</fullName>
    </submittedName>
</protein>
<comment type="caution">
    <text evidence="2">The sequence shown here is derived from an EMBL/GenBank/DDBJ whole genome shotgun (WGS) entry which is preliminary data.</text>
</comment>
<proteinExistence type="predicted"/>
<evidence type="ECO:0000256" key="1">
    <source>
        <dbReference type="SAM" id="Phobius"/>
    </source>
</evidence>
<sequence>MSKIASAVKAFIDDENGVTAIEYGLIASLVGVAMVTAADALGLKIKAVFEYVTGQMKSGPAAPASPS</sequence>
<reference evidence="2 3" key="1">
    <citation type="submission" date="2019-03" db="EMBL/GenBank/DDBJ databases">
        <title>Draft genome of Massilia hortus sp. nov., a novel bacterial species of the Oxalobacteraceae family.</title>
        <authorList>
            <person name="Peta V."/>
            <person name="Raths R."/>
            <person name="Bucking H."/>
        </authorList>
    </citation>
    <scope>NUCLEOTIDE SEQUENCE [LARGE SCALE GENOMIC DNA]</scope>
    <source>
        <strain evidence="2 3">ONC3</strain>
    </source>
</reference>
<evidence type="ECO:0000313" key="3">
    <source>
        <dbReference type="Proteomes" id="UP000297258"/>
    </source>
</evidence>
<keyword evidence="3" id="KW-1185">Reference proteome</keyword>
<dbReference type="AlphaFoldDB" id="A0A4Y9SYP7"/>
<accession>A0A4Y9SYP7</accession>